<evidence type="ECO:0000313" key="2">
    <source>
        <dbReference type="EMBL" id="UVW36272.1"/>
    </source>
</evidence>
<organism evidence="2 3">
    <name type="scientific">SAR92 clade bacterium H455</name>
    <dbReference type="NCBI Taxonomy" id="2974818"/>
    <lineage>
        <taxon>Bacteria</taxon>
        <taxon>Pseudomonadati</taxon>
        <taxon>Pseudomonadota</taxon>
        <taxon>Gammaproteobacteria</taxon>
        <taxon>Cellvibrionales</taxon>
        <taxon>Porticoccaceae</taxon>
        <taxon>SAR92 clade</taxon>
    </lineage>
</organism>
<evidence type="ECO:0000313" key="3">
    <source>
        <dbReference type="Proteomes" id="UP001059934"/>
    </source>
</evidence>
<dbReference type="Gene3D" id="3.90.226.10">
    <property type="entry name" value="2-enoyl-CoA Hydratase, Chain A, domain 1"/>
    <property type="match status" value="1"/>
</dbReference>
<dbReference type="PANTHER" id="PTHR11941:SF54">
    <property type="entry name" value="ENOYL-COA HYDRATASE, MITOCHONDRIAL"/>
    <property type="match status" value="1"/>
</dbReference>
<keyword evidence="3" id="KW-1185">Reference proteome</keyword>
<gene>
    <name evidence="2" type="ORF">NYF23_06605</name>
</gene>
<dbReference type="Pfam" id="PF00378">
    <property type="entry name" value="ECH_1"/>
    <property type="match status" value="1"/>
</dbReference>
<protein>
    <submittedName>
        <fullName evidence="2">Crotonase/enoyl-CoA hydratase family protein</fullName>
    </submittedName>
</protein>
<dbReference type="EMBL" id="CP103416">
    <property type="protein sequence ID" value="UVW36272.1"/>
    <property type="molecule type" value="Genomic_DNA"/>
</dbReference>
<name>A0ABY5TR63_9GAMM</name>
<reference evidence="2" key="1">
    <citation type="submission" date="2022-08" db="EMBL/GenBank/DDBJ databases">
        <title>Catabolic pathway analysis in culturable SAR92 clade bacteria reveals their overlooked roles in DMSP degradation in coastal seas.</title>
        <authorList>
            <person name="He X."/>
            <person name="Zhang X."/>
            <person name="Zhang Y."/>
        </authorList>
    </citation>
    <scope>NUCLEOTIDE SEQUENCE</scope>
    <source>
        <strain evidence="2">H455</strain>
    </source>
</reference>
<dbReference type="PANTHER" id="PTHR11941">
    <property type="entry name" value="ENOYL-COA HYDRATASE-RELATED"/>
    <property type="match status" value="1"/>
</dbReference>
<dbReference type="Proteomes" id="UP001059934">
    <property type="component" value="Chromosome"/>
</dbReference>
<comment type="similarity">
    <text evidence="1">Belongs to the enoyl-CoA hydratase/isomerase family.</text>
</comment>
<accession>A0ABY5TR63</accession>
<dbReference type="InterPro" id="IPR001753">
    <property type="entry name" value="Enoyl-CoA_hydra/iso"/>
</dbReference>
<proteinExistence type="inferred from homology"/>
<evidence type="ECO:0000256" key="1">
    <source>
        <dbReference type="ARBA" id="ARBA00005254"/>
    </source>
</evidence>
<dbReference type="SUPFAM" id="SSF52096">
    <property type="entry name" value="ClpP/crotonase"/>
    <property type="match status" value="1"/>
</dbReference>
<sequence length="225" mass="24150">MIEYTQAGDIAILNWDDGKVNSLSHATVDRLNELLDRAEKEASAVVIHGRPGLLSAGFNLKEVTAETAAQSPDDTLLPALVNKGAALLLRIFSHPQPVVTACTGHAIAAGGMMLLASDTRIGVHGDFKIALNETAIDMILPAFGIELVKSRLSPRFQTMCAIQSHMFSPETALEAGFFDELVSAEEVLPRAIEHATQLATLPAVYGVNKMMLRQAHADIIRASLN</sequence>
<dbReference type="InterPro" id="IPR029045">
    <property type="entry name" value="ClpP/crotonase-like_dom_sf"/>
</dbReference>
<dbReference type="NCBIfam" id="NF004858">
    <property type="entry name" value="PRK06213.1"/>
    <property type="match status" value="1"/>
</dbReference>
<dbReference type="CDD" id="cd06558">
    <property type="entry name" value="crotonase-like"/>
    <property type="match status" value="1"/>
</dbReference>